<dbReference type="InterPro" id="IPR011761">
    <property type="entry name" value="ATP-grasp"/>
</dbReference>
<evidence type="ECO:0000256" key="6">
    <source>
        <dbReference type="PROSITE-ProRule" id="PRU00409"/>
    </source>
</evidence>
<dbReference type="SUPFAM" id="SSF51230">
    <property type="entry name" value="Single hybrid motif"/>
    <property type="match status" value="1"/>
</dbReference>
<dbReference type="AlphaFoldDB" id="A0A4V2PHV5"/>
<dbReference type="PROSITE" id="PS50968">
    <property type="entry name" value="BIOTINYL_LIPOYL"/>
    <property type="match status" value="1"/>
</dbReference>
<dbReference type="InterPro" id="IPR050856">
    <property type="entry name" value="Biotin_carboxylase_complex"/>
</dbReference>
<sequence>MIRTLLVANRGEIARRVFRTARAMGIRTVAVYSEPDAGAPHVRDADLAVALGGRTSAESYLDVDGILAAAAATGADAVHPGYGFLSENAGFAVACGDAGLVFVGPAPESIADMGLKDRAKALARKAGVPVLPDAPLVGDDAGGWRAAAAEVGYPLLVKAVAGGGGRGMRLVGHPDDLAGAVAAARREAQASFGDPDVFCERYLRVARHVEIQVFADAHGRALHLGERECSIQRRHQKVLEEAPSPAVSPDLRRAMGDTAVALAREIGYLGAGTVEYLLDDTTGEFFFLEMNTRLQVEHPVTEEVTGLDLVRLQLEVAQGMPLRIGKDDVTIRGHAIEVRLYAEDPARGYLPTPGPLHRYAHPHDLPGVRFEDGVAAPGEITPFYDPMLAKIVAVADDRAEAAARLAGALDATEVHGTTTNRAHLAAVLRDPDFLAGGTRTDYLDAHPGLATPSPPDLHLVHLSAVVATAAAARRADDRRTPFAAPGFRLLPGSPLTRSIWEGPAGGTHEVEYRLDDARGDTSLVLAIADGRHEVHLRDLGPDAVRVECSGVEHRCAVHRYPDGSHWVTSALGQTGWRPAPRLPEPDPVAATGGPTAELPGTVVAVLVVPGDRVEPGQPLVVVEAMKMEHPAVAAGPGVVRAVLVEVGQYVPARSVLVELAPDVDAQS</sequence>
<reference evidence="10 11" key="1">
    <citation type="submission" date="2019-03" db="EMBL/GenBank/DDBJ databases">
        <title>Sequencing the genomes of 1000 actinobacteria strains.</title>
        <authorList>
            <person name="Klenk H.-P."/>
        </authorList>
    </citation>
    <scope>NUCLEOTIDE SEQUENCE [LARGE SCALE GENOMIC DNA]</scope>
    <source>
        <strain evidence="10 11">DSM 44969</strain>
    </source>
</reference>
<dbReference type="InterPro" id="IPR005482">
    <property type="entry name" value="Biotin_COase_C"/>
</dbReference>
<dbReference type="Gene3D" id="3.30.470.20">
    <property type="entry name" value="ATP-grasp fold, B domain"/>
    <property type="match status" value="1"/>
</dbReference>
<dbReference type="InterPro" id="IPR016185">
    <property type="entry name" value="PreATP-grasp_dom_sf"/>
</dbReference>
<dbReference type="SUPFAM" id="SSF51246">
    <property type="entry name" value="Rudiment single hybrid motif"/>
    <property type="match status" value="1"/>
</dbReference>
<feature type="domain" description="Lipoyl-binding" evidence="7">
    <location>
        <begin position="585"/>
        <end position="660"/>
    </location>
</feature>
<dbReference type="Pfam" id="PF00364">
    <property type="entry name" value="Biotin_lipoyl"/>
    <property type="match status" value="1"/>
</dbReference>
<protein>
    <submittedName>
        <fullName evidence="10">Propionyl-CoA carboxylase alpha chain/3-methylcrotonyl-CoA carboxylase alpha subunit</fullName>
    </submittedName>
</protein>
<dbReference type="PROSITE" id="PS50979">
    <property type="entry name" value="BC"/>
    <property type="match status" value="1"/>
</dbReference>
<keyword evidence="5" id="KW-0092">Biotin</keyword>
<dbReference type="Pfam" id="PF00289">
    <property type="entry name" value="Biotin_carb_N"/>
    <property type="match status" value="1"/>
</dbReference>
<accession>A0A4V2PHV5</accession>
<evidence type="ECO:0000259" key="7">
    <source>
        <dbReference type="PROSITE" id="PS50968"/>
    </source>
</evidence>
<keyword evidence="11" id="KW-1185">Reference proteome</keyword>
<comment type="caution">
    <text evidence="10">The sequence shown here is derived from an EMBL/GenBank/DDBJ whole genome shotgun (WGS) entry which is preliminary data.</text>
</comment>
<keyword evidence="2" id="KW-0436">Ligase</keyword>
<evidence type="ECO:0000259" key="9">
    <source>
        <dbReference type="PROSITE" id="PS50979"/>
    </source>
</evidence>
<dbReference type="Pfam" id="PF02786">
    <property type="entry name" value="CPSase_L_D2"/>
    <property type="match status" value="1"/>
</dbReference>
<keyword evidence="3 6" id="KW-0547">Nucleotide-binding</keyword>
<evidence type="ECO:0000256" key="3">
    <source>
        <dbReference type="ARBA" id="ARBA00022741"/>
    </source>
</evidence>
<dbReference type="CDD" id="cd06850">
    <property type="entry name" value="biotinyl_domain"/>
    <property type="match status" value="1"/>
</dbReference>
<dbReference type="RefSeq" id="WP_207908911.1">
    <property type="nucleotide sequence ID" value="NZ_SMFZ01000002.1"/>
</dbReference>
<feature type="domain" description="Biotin carboxylation" evidence="9">
    <location>
        <begin position="1"/>
        <end position="448"/>
    </location>
</feature>
<dbReference type="FunFam" id="3.40.50.20:FF:000010">
    <property type="entry name" value="Propionyl-CoA carboxylase subunit alpha"/>
    <property type="match status" value="1"/>
</dbReference>
<evidence type="ECO:0000256" key="5">
    <source>
        <dbReference type="ARBA" id="ARBA00023267"/>
    </source>
</evidence>
<dbReference type="InterPro" id="IPR011054">
    <property type="entry name" value="Rudment_hybrid_motif"/>
</dbReference>
<evidence type="ECO:0000256" key="4">
    <source>
        <dbReference type="ARBA" id="ARBA00022840"/>
    </source>
</evidence>
<evidence type="ECO:0000313" key="11">
    <source>
        <dbReference type="Proteomes" id="UP000295560"/>
    </source>
</evidence>
<comment type="cofactor">
    <cofactor evidence="1">
        <name>biotin</name>
        <dbReference type="ChEBI" id="CHEBI:57586"/>
    </cofactor>
</comment>
<evidence type="ECO:0000256" key="1">
    <source>
        <dbReference type="ARBA" id="ARBA00001953"/>
    </source>
</evidence>
<dbReference type="GO" id="GO:0005524">
    <property type="term" value="F:ATP binding"/>
    <property type="evidence" value="ECO:0007669"/>
    <property type="project" value="UniProtKB-UniRule"/>
</dbReference>
<name>A0A4V2PHV5_PSEEN</name>
<dbReference type="SUPFAM" id="SSF52440">
    <property type="entry name" value="PreATP-grasp domain"/>
    <property type="match status" value="1"/>
</dbReference>
<dbReference type="InterPro" id="IPR011764">
    <property type="entry name" value="Biotin_carboxylation_dom"/>
</dbReference>
<feature type="domain" description="ATP-grasp" evidence="8">
    <location>
        <begin position="120"/>
        <end position="318"/>
    </location>
</feature>
<evidence type="ECO:0000313" key="10">
    <source>
        <dbReference type="EMBL" id="TCK22256.1"/>
    </source>
</evidence>
<dbReference type="Gene3D" id="2.40.50.100">
    <property type="match status" value="1"/>
</dbReference>
<dbReference type="InterPro" id="IPR000089">
    <property type="entry name" value="Biotin_lipoyl"/>
</dbReference>
<dbReference type="PROSITE" id="PS00867">
    <property type="entry name" value="CPSASE_2"/>
    <property type="match status" value="1"/>
</dbReference>
<dbReference type="Proteomes" id="UP000295560">
    <property type="component" value="Unassembled WGS sequence"/>
</dbReference>
<evidence type="ECO:0000259" key="8">
    <source>
        <dbReference type="PROSITE" id="PS50975"/>
    </source>
</evidence>
<dbReference type="PANTHER" id="PTHR18866:SF126">
    <property type="entry name" value="BIOTIN CARBOXYLASE"/>
    <property type="match status" value="1"/>
</dbReference>
<dbReference type="GO" id="GO:0016874">
    <property type="term" value="F:ligase activity"/>
    <property type="evidence" value="ECO:0007669"/>
    <property type="project" value="UniProtKB-KW"/>
</dbReference>
<dbReference type="InterPro" id="IPR005481">
    <property type="entry name" value="BC-like_N"/>
</dbReference>
<dbReference type="PANTHER" id="PTHR18866">
    <property type="entry name" value="CARBOXYLASE:PYRUVATE/ACETYL-COA/PROPIONYL-COA CARBOXYLASE"/>
    <property type="match status" value="1"/>
</dbReference>
<dbReference type="SMART" id="SM00878">
    <property type="entry name" value="Biotin_carb_C"/>
    <property type="match status" value="1"/>
</dbReference>
<dbReference type="InterPro" id="IPR011053">
    <property type="entry name" value="Single_hybrid_motif"/>
</dbReference>
<dbReference type="InterPro" id="IPR005479">
    <property type="entry name" value="CPAse_ATP-bd"/>
</dbReference>
<dbReference type="GO" id="GO:0046872">
    <property type="term" value="F:metal ion binding"/>
    <property type="evidence" value="ECO:0007669"/>
    <property type="project" value="InterPro"/>
</dbReference>
<dbReference type="Pfam" id="PF02785">
    <property type="entry name" value="Biotin_carb_C"/>
    <property type="match status" value="1"/>
</dbReference>
<dbReference type="EMBL" id="SMFZ01000002">
    <property type="protein sequence ID" value="TCK22256.1"/>
    <property type="molecule type" value="Genomic_DNA"/>
</dbReference>
<gene>
    <name evidence="10" type="ORF">EV378_6257</name>
</gene>
<organism evidence="10 11">
    <name type="scientific">Pseudonocardia endophytica</name>
    <dbReference type="NCBI Taxonomy" id="401976"/>
    <lineage>
        <taxon>Bacteria</taxon>
        <taxon>Bacillati</taxon>
        <taxon>Actinomycetota</taxon>
        <taxon>Actinomycetes</taxon>
        <taxon>Pseudonocardiales</taxon>
        <taxon>Pseudonocardiaceae</taxon>
        <taxon>Pseudonocardia</taxon>
    </lineage>
</organism>
<evidence type="ECO:0000256" key="2">
    <source>
        <dbReference type="ARBA" id="ARBA00022598"/>
    </source>
</evidence>
<keyword evidence="4 6" id="KW-0067">ATP-binding</keyword>
<proteinExistence type="predicted"/>
<dbReference type="PROSITE" id="PS50975">
    <property type="entry name" value="ATP_GRASP"/>
    <property type="match status" value="1"/>
</dbReference>
<dbReference type="SUPFAM" id="SSF56059">
    <property type="entry name" value="Glutathione synthetase ATP-binding domain-like"/>
    <property type="match status" value="1"/>
</dbReference>